<feature type="domain" description="Tyr recombinase" evidence="2">
    <location>
        <begin position="1"/>
        <end position="99"/>
    </location>
</feature>
<organism evidence="3 4">
    <name type="scientific">Brevibacillus laterosporus</name>
    <name type="common">Bacillus laterosporus</name>
    <dbReference type="NCBI Taxonomy" id="1465"/>
    <lineage>
        <taxon>Bacteria</taxon>
        <taxon>Bacillati</taxon>
        <taxon>Bacillota</taxon>
        <taxon>Bacilli</taxon>
        <taxon>Bacillales</taxon>
        <taxon>Paenibacillaceae</taxon>
        <taxon>Brevibacillus</taxon>
    </lineage>
</organism>
<evidence type="ECO:0000259" key="2">
    <source>
        <dbReference type="PROSITE" id="PS51898"/>
    </source>
</evidence>
<dbReference type="GO" id="GO:0015074">
    <property type="term" value="P:DNA integration"/>
    <property type="evidence" value="ECO:0007669"/>
    <property type="project" value="InterPro"/>
</dbReference>
<evidence type="ECO:0000313" key="3">
    <source>
        <dbReference type="EMBL" id="QDX95451.1"/>
    </source>
</evidence>
<evidence type="ECO:0000313" key="4">
    <source>
        <dbReference type="Proteomes" id="UP000319432"/>
    </source>
</evidence>
<accession>A0A518VEM3</accession>
<dbReference type="InterPro" id="IPR013762">
    <property type="entry name" value="Integrase-like_cat_sf"/>
</dbReference>
<dbReference type="EMBL" id="CP033464">
    <property type="protein sequence ID" value="QDX95451.1"/>
    <property type="molecule type" value="Genomic_DNA"/>
</dbReference>
<gene>
    <name evidence="3" type="ORF">EEL30_26190</name>
</gene>
<sequence length="99" mass="11412">MALTTGMRQGEILGLRWKDIDEDNRTFSIVQTLSHDGKEFNVGAKSDSGNRRISIDEQTLNQILKLKHRYKVEMLENRPLYKDHDLVICTSVEHTPITT</sequence>
<dbReference type="Proteomes" id="UP000319432">
    <property type="component" value="Chromosome"/>
</dbReference>
<dbReference type="Gene3D" id="1.10.443.10">
    <property type="entry name" value="Intergrase catalytic core"/>
    <property type="match status" value="1"/>
</dbReference>
<dbReference type="AlphaFoldDB" id="A0A518VEM3"/>
<dbReference type="InterPro" id="IPR002104">
    <property type="entry name" value="Integrase_catalytic"/>
</dbReference>
<dbReference type="GO" id="GO:0006310">
    <property type="term" value="P:DNA recombination"/>
    <property type="evidence" value="ECO:0007669"/>
    <property type="project" value="UniProtKB-KW"/>
</dbReference>
<keyword evidence="1" id="KW-0233">DNA recombination</keyword>
<dbReference type="GO" id="GO:0003677">
    <property type="term" value="F:DNA binding"/>
    <property type="evidence" value="ECO:0007669"/>
    <property type="project" value="InterPro"/>
</dbReference>
<evidence type="ECO:0000256" key="1">
    <source>
        <dbReference type="ARBA" id="ARBA00023172"/>
    </source>
</evidence>
<name>A0A518VEM3_BRELA</name>
<keyword evidence="4" id="KW-1185">Reference proteome</keyword>
<protein>
    <recommendedName>
        <fullName evidence="2">Tyr recombinase domain-containing protein</fullName>
    </recommendedName>
</protein>
<dbReference type="PROSITE" id="PS51898">
    <property type="entry name" value="TYR_RECOMBINASE"/>
    <property type="match status" value="1"/>
</dbReference>
<dbReference type="OrthoDB" id="9803188at2"/>
<reference evidence="3 4" key="1">
    <citation type="submission" date="2018-11" db="EMBL/GenBank/DDBJ databases">
        <title>Phylogenetic determinants of toxin gene distribution in genomes of Brevibacillus laterosporus.</title>
        <authorList>
            <person name="Glare T.R."/>
            <person name="Durrant A."/>
            <person name="Berry C."/>
            <person name="Palma L."/>
            <person name="Ormskirk M."/>
            <person name="Cox M.O."/>
        </authorList>
    </citation>
    <scope>NUCLEOTIDE SEQUENCE [LARGE SCALE GENOMIC DNA]</scope>
    <source>
        <strain evidence="3 4">1821L</strain>
    </source>
</reference>
<proteinExistence type="predicted"/>
<dbReference type="InterPro" id="IPR011010">
    <property type="entry name" value="DNA_brk_join_enz"/>
</dbReference>
<dbReference type="SUPFAM" id="SSF56349">
    <property type="entry name" value="DNA breaking-rejoining enzymes"/>
    <property type="match status" value="1"/>
</dbReference>